<organism evidence="1 2">
    <name type="scientific">Sodalis glossinidius (strain morsitans)</name>
    <dbReference type="NCBI Taxonomy" id="343509"/>
    <lineage>
        <taxon>Bacteria</taxon>
        <taxon>Pseudomonadati</taxon>
        <taxon>Pseudomonadota</taxon>
        <taxon>Gammaproteobacteria</taxon>
        <taxon>Enterobacterales</taxon>
        <taxon>Bruguierivoracaceae</taxon>
        <taxon>Sodalis</taxon>
    </lineage>
</organism>
<dbReference type="EMBL" id="AP008232">
    <property type="protein sequence ID" value="BAE75636.1"/>
    <property type="molecule type" value="Genomic_DNA"/>
</dbReference>
<accession>Q2NQD9</accession>
<proteinExistence type="predicted"/>
<dbReference type="Proteomes" id="UP000001932">
    <property type="component" value="Chromosome"/>
</dbReference>
<dbReference type="AlphaFoldDB" id="Q2NQD9"/>
<protein>
    <submittedName>
        <fullName evidence="1">Hypothetical phage protein</fullName>
    </submittedName>
</protein>
<keyword evidence="2" id="KW-1185">Reference proteome</keyword>
<sequence length="216" mass="24670">MQMNKDSKCDILQLKQEGKGYKTVSRLTGVNINTVKSLCRRSGLFQDNPEHKRLFTIPERQYSTAVSEPKPLPPQRIITGHKQTDAYLWILEVIKLNEPAHLPAAEEALTRLTITPKEAQEKYTEYLISHGVNGFQLVFSTMTLDNPQHFIDQAKAQFIQAEEVRSVFGSCEAAYYEFTEPEKRLEDTLGYLYDNCLGWTKAEKKRGSIQGKRVNG</sequence>
<gene>
    <name evidence="1" type="ordered locus">SG2361</name>
</gene>
<evidence type="ECO:0000313" key="1">
    <source>
        <dbReference type="EMBL" id="BAE75636.1"/>
    </source>
</evidence>
<dbReference type="HOGENOM" id="CLU_063201_0_0_6"/>
<evidence type="ECO:0000313" key="2">
    <source>
        <dbReference type="Proteomes" id="UP000001932"/>
    </source>
</evidence>
<reference evidence="1 2" key="1">
    <citation type="journal article" date="2006" name="Genome Res.">
        <title>Massive genome erosion and functional adaptations provide insights into the symbiotic lifestyle of Sodalis glossinidius in the tsetse host.</title>
        <authorList>
            <person name="Toh H."/>
            <person name="Weiss B.L."/>
            <person name="Perkin S.A.H."/>
            <person name="Yamashita A."/>
            <person name="Oshima K."/>
            <person name="Hattori M."/>
            <person name="Aksoy S."/>
        </authorList>
    </citation>
    <scope>NUCLEOTIDE SEQUENCE [LARGE SCALE GENOMIC DNA]</scope>
    <source>
        <strain evidence="2">morsitans</strain>
    </source>
</reference>
<name>Q2NQD9_SODGM</name>
<dbReference type="KEGG" id="sgl:SG2361"/>
<dbReference type="STRING" id="343509.SG2361"/>
<dbReference type="eggNOG" id="ENOG502Z8U8">
    <property type="taxonomic scope" value="Bacteria"/>
</dbReference>